<name>A0A4Z1FCK5_9HELO</name>
<accession>A0A4Z1FCK5</accession>
<sequence length="111" mass="12443">MGFIWTTVLLSFLTLILWLLPKLYTVRNFFTKLSARGLPMPPHNFLAGHLIELTNVIKGFPADALKVYLFAALARKYSRNGASYLDPYPFGAPFLIITSPLLANQAVQSTR</sequence>
<gene>
    <name evidence="1" type="ORF">BPAE_0162g00200</name>
</gene>
<reference evidence="1 2" key="1">
    <citation type="submission" date="2017-12" db="EMBL/GenBank/DDBJ databases">
        <title>Comparative genomics of Botrytis spp.</title>
        <authorList>
            <person name="Valero-Jimenez C.A."/>
            <person name="Tapia P."/>
            <person name="Veloso J."/>
            <person name="Silva-Moreno E."/>
            <person name="Staats M."/>
            <person name="Valdes J.H."/>
            <person name="Van Kan J.A.L."/>
        </authorList>
    </citation>
    <scope>NUCLEOTIDE SEQUENCE [LARGE SCALE GENOMIC DNA]</scope>
    <source>
        <strain evidence="1 2">Bp0003</strain>
    </source>
</reference>
<keyword evidence="2" id="KW-1185">Reference proteome</keyword>
<evidence type="ECO:0000313" key="2">
    <source>
        <dbReference type="Proteomes" id="UP000297910"/>
    </source>
</evidence>
<evidence type="ECO:0000313" key="1">
    <source>
        <dbReference type="EMBL" id="TGO22584.1"/>
    </source>
</evidence>
<dbReference type="Proteomes" id="UP000297910">
    <property type="component" value="Unassembled WGS sequence"/>
</dbReference>
<dbReference type="EMBL" id="PQXI01000162">
    <property type="protein sequence ID" value="TGO22584.1"/>
    <property type="molecule type" value="Genomic_DNA"/>
</dbReference>
<evidence type="ECO:0008006" key="3">
    <source>
        <dbReference type="Google" id="ProtNLM"/>
    </source>
</evidence>
<comment type="caution">
    <text evidence="1">The sequence shown here is derived from an EMBL/GenBank/DDBJ whole genome shotgun (WGS) entry which is preliminary data.</text>
</comment>
<protein>
    <recommendedName>
        <fullName evidence="3">Cytochrome P450</fullName>
    </recommendedName>
</protein>
<proteinExistence type="predicted"/>
<dbReference type="AlphaFoldDB" id="A0A4Z1FCK5"/>
<organism evidence="1 2">
    <name type="scientific">Botrytis paeoniae</name>
    <dbReference type="NCBI Taxonomy" id="278948"/>
    <lineage>
        <taxon>Eukaryota</taxon>
        <taxon>Fungi</taxon>
        <taxon>Dikarya</taxon>
        <taxon>Ascomycota</taxon>
        <taxon>Pezizomycotina</taxon>
        <taxon>Leotiomycetes</taxon>
        <taxon>Helotiales</taxon>
        <taxon>Sclerotiniaceae</taxon>
        <taxon>Botrytis</taxon>
    </lineage>
</organism>